<dbReference type="InterPro" id="IPR013098">
    <property type="entry name" value="Ig_I-set"/>
</dbReference>
<dbReference type="SUPFAM" id="SSF48726">
    <property type="entry name" value="Immunoglobulin"/>
    <property type="match status" value="4"/>
</dbReference>
<reference evidence="3" key="3">
    <citation type="submission" date="2025-09" db="UniProtKB">
        <authorList>
            <consortium name="Ensembl"/>
        </authorList>
    </citation>
    <scope>IDENTIFICATION</scope>
</reference>
<accession>A0AAY5EP62</accession>
<evidence type="ECO:0000313" key="3">
    <source>
        <dbReference type="Ensembl" id="ENSEEEP00000058182.1"/>
    </source>
</evidence>
<keyword evidence="1" id="KW-0732">Signal</keyword>
<evidence type="ECO:0000256" key="1">
    <source>
        <dbReference type="ARBA" id="ARBA00022729"/>
    </source>
</evidence>
<gene>
    <name evidence="3" type="primary">mxra5a</name>
</gene>
<keyword evidence="4" id="KW-1185">Reference proteome</keyword>
<dbReference type="PROSITE" id="PS50835">
    <property type="entry name" value="IG_LIKE"/>
    <property type="match status" value="4"/>
</dbReference>
<feature type="domain" description="Ig-like" evidence="2">
    <location>
        <begin position="225"/>
        <end position="309"/>
    </location>
</feature>
<dbReference type="CDD" id="cd00096">
    <property type="entry name" value="Ig"/>
    <property type="match status" value="1"/>
</dbReference>
<organism evidence="3 4">
    <name type="scientific">Electrophorus electricus</name>
    <name type="common">Electric eel</name>
    <name type="synonym">Gymnotus electricus</name>
    <dbReference type="NCBI Taxonomy" id="8005"/>
    <lineage>
        <taxon>Eukaryota</taxon>
        <taxon>Metazoa</taxon>
        <taxon>Chordata</taxon>
        <taxon>Craniata</taxon>
        <taxon>Vertebrata</taxon>
        <taxon>Euteleostomi</taxon>
        <taxon>Actinopterygii</taxon>
        <taxon>Neopterygii</taxon>
        <taxon>Teleostei</taxon>
        <taxon>Ostariophysi</taxon>
        <taxon>Gymnotiformes</taxon>
        <taxon>Gymnotoidei</taxon>
        <taxon>Gymnotidae</taxon>
        <taxon>Electrophorus</taxon>
    </lineage>
</organism>
<dbReference type="SMART" id="SM00409">
    <property type="entry name" value="IG"/>
    <property type="match status" value="2"/>
</dbReference>
<feature type="domain" description="Ig-like" evidence="2">
    <location>
        <begin position="131"/>
        <end position="223"/>
    </location>
</feature>
<dbReference type="InterPro" id="IPR036179">
    <property type="entry name" value="Ig-like_dom_sf"/>
</dbReference>
<dbReference type="InterPro" id="IPR003598">
    <property type="entry name" value="Ig_sub2"/>
</dbReference>
<proteinExistence type="predicted"/>
<evidence type="ECO:0000259" key="2">
    <source>
        <dbReference type="PROSITE" id="PS50835"/>
    </source>
</evidence>
<dbReference type="Pfam" id="PF07679">
    <property type="entry name" value="I-set"/>
    <property type="match status" value="2"/>
</dbReference>
<feature type="domain" description="Ig-like" evidence="2">
    <location>
        <begin position="8"/>
        <end position="118"/>
    </location>
</feature>
<dbReference type="InterPro" id="IPR003599">
    <property type="entry name" value="Ig_sub"/>
</dbReference>
<dbReference type="InterPro" id="IPR050467">
    <property type="entry name" value="LRFN"/>
</dbReference>
<dbReference type="InterPro" id="IPR007110">
    <property type="entry name" value="Ig-like_dom"/>
</dbReference>
<sequence length="382" mass="41377">TFRSYTVPPVTVQSLVSLTEPLKQRRRWVMIESRNDTRLSQVGVVGGGIRMNCSVRSSGNVSVKWMLPDGSKLEAPYRSSDNRITASPNGLLVVTAVDHSDSGAYYCIAQVADDVSVLPFHLTVEESSTAPPVGEEVAEPVVGVAGGSVYLPCDASGSPDPDINWIIPNSSIINMRTNLSKMQVASNGTLIIYHSQLSDNGYYKCVAGNQHGADSLATKVTLTRPSGALPLRKYSSRPQPAEGVSTKIKLECQSQGHPHPRTTWVLPDRTVVHADAPTPGRRFLILANGDFLCVARNKIGDDYVPLKVSILTKPAKIEQRTQANQKVMYGSDLKVDCVASGLPNPKIQWALPDGTMVNSVRKTDSSSSSRSRRYVVFDNGTL</sequence>
<dbReference type="Gene3D" id="2.60.40.10">
    <property type="entry name" value="Immunoglobulins"/>
    <property type="match status" value="4"/>
</dbReference>
<dbReference type="PANTHER" id="PTHR45842:SF22">
    <property type="entry name" value="INSULIN-LIKE GROWTH FACTOR-BINDING PROTEIN COMPLEX ACID LABILE SUBUNIT ISOFORM X1"/>
    <property type="match status" value="1"/>
</dbReference>
<dbReference type="Proteomes" id="UP000314983">
    <property type="component" value="Chromosome 16"/>
</dbReference>
<reference evidence="3 4" key="1">
    <citation type="submission" date="2020-05" db="EMBL/GenBank/DDBJ databases">
        <title>Electrophorus electricus (electric eel) genome, fEleEle1, primary haplotype.</title>
        <authorList>
            <person name="Myers G."/>
            <person name="Meyer A."/>
            <person name="Fedrigo O."/>
            <person name="Formenti G."/>
            <person name="Rhie A."/>
            <person name="Tracey A."/>
            <person name="Sims Y."/>
            <person name="Jarvis E.D."/>
        </authorList>
    </citation>
    <scope>NUCLEOTIDE SEQUENCE [LARGE SCALE GENOMIC DNA]</scope>
</reference>
<feature type="domain" description="Ig-like" evidence="2">
    <location>
        <begin position="314"/>
        <end position="382"/>
    </location>
</feature>
<dbReference type="AlphaFoldDB" id="A0AAY5EP62"/>
<reference evidence="3" key="2">
    <citation type="submission" date="2025-08" db="UniProtKB">
        <authorList>
            <consortium name="Ensembl"/>
        </authorList>
    </citation>
    <scope>IDENTIFICATION</scope>
</reference>
<evidence type="ECO:0000313" key="4">
    <source>
        <dbReference type="Proteomes" id="UP000314983"/>
    </source>
</evidence>
<dbReference type="InterPro" id="IPR013783">
    <property type="entry name" value="Ig-like_fold"/>
</dbReference>
<dbReference type="PANTHER" id="PTHR45842">
    <property type="entry name" value="SYNAPTIC ADHESION-LIKE MOLECULE SALM"/>
    <property type="match status" value="1"/>
</dbReference>
<name>A0AAY5EP62_ELEEL</name>
<dbReference type="Ensembl" id="ENSEEET00000065012.1">
    <property type="protein sequence ID" value="ENSEEEP00000058182.1"/>
    <property type="gene ID" value="ENSEEEG00000013160.2"/>
</dbReference>
<dbReference type="PIRSF" id="PIRSF000615">
    <property type="entry name" value="TyrPK_CSF1-R"/>
    <property type="match status" value="1"/>
</dbReference>
<protein>
    <recommendedName>
        <fullName evidence="2">Ig-like domain-containing protein</fullName>
    </recommendedName>
</protein>
<dbReference type="GO" id="GO:0016020">
    <property type="term" value="C:membrane"/>
    <property type="evidence" value="ECO:0007669"/>
    <property type="project" value="UniProtKB-SubCell"/>
</dbReference>
<dbReference type="GeneTree" id="ENSGT00940000159942"/>
<dbReference type="SMART" id="SM00408">
    <property type="entry name" value="IGc2"/>
    <property type="match status" value="2"/>
</dbReference>